<accession>A0AAV6YE79</accession>
<evidence type="ECO:0000313" key="1">
    <source>
        <dbReference type="EMBL" id="KAG8534468.1"/>
    </source>
</evidence>
<evidence type="ECO:0000313" key="2">
    <source>
        <dbReference type="Proteomes" id="UP000824782"/>
    </source>
</evidence>
<dbReference type="Proteomes" id="UP000824782">
    <property type="component" value="Unassembled WGS sequence"/>
</dbReference>
<organism evidence="1 2">
    <name type="scientific">Engystomops pustulosus</name>
    <name type="common">Tungara frog</name>
    <name type="synonym">Physalaemus pustulosus</name>
    <dbReference type="NCBI Taxonomy" id="76066"/>
    <lineage>
        <taxon>Eukaryota</taxon>
        <taxon>Metazoa</taxon>
        <taxon>Chordata</taxon>
        <taxon>Craniata</taxon>
        <taxon>Vertebrata</taxon>
        <taxon>Euteleostomi</taxon>
        <taxon>Amphibia</taxon>
        <taxon>Batrachia</taxon>
        <taxon>Anura</taxon>
        <taxon>Neobatrachia</taxon>
        <taxon>Hyloidea</taxon>
        <taxon>Leptodactylidae</taxon>
        <taxon>Leiuperinae</taxon>
        <taxon>Engystomops</taxon>
    </lineage>
</organism>
<feature type="non-terminal residue" evidence="1">
    <location>
        <position position="141"/>
    </location>
</feature>
<dbReference type="EMBL" id="WNYA01105284">
    <property type="protein sequence ID" value="KAG8534468.1"/>
    <property type="molecule type" value="Genomic_DNA"/>
</dbReference>
<dbReference type="AlphaFoldDB" id="A0AAV6YE79"/>
<proteinExistence type="predicted"/>
<keyword evidence="2" id="KW-1185">Reference proteome</keyword>
<feature type="non-terminal residue" evidence="1">
    <location>
        <position position="1"/>
    </location>
</feature>
<name>A0AAV6YE79_ENGPU</name>
<reference evidence="1" key="1">
    <citation type="thesis" date="2020" institute="ProQuest LLC" country="789 East Eisenhower Parkway, Ann Arbor, MI, USA">
        <title>Comparative Genomics and Chromosome Evolution.</title>
        <authorList>
            <person name="Mudd A.B."/>
        </authorList>
    </citation>
    <scope>NUCLEOTIDE SEQUENCE</scope>
    <source>
        <strain evidence="1">237g6f4</strain>
        <tissue evidence="1">Blood</tissue>
    </source>
</reference>
<gene>
    <name evidence="1" type="ORF">GDO81_019441</name>
</gene>
<protein>
    <submittedName>
        <fullName evidence="1">Uncharacterized protein</fullName>
    </submittedName>
</protein>
<sequence length="141" mass="15010">PLIPLMQPLATTGDLCFVFWAYVSSSQLMEASQNGRSGVRALEAVARGSKNEPGCVITPLQPMVEDPAWAERWTCERAACPPAQWTGAGPAGAVGLSVQQPAVTAPNSAPDPASPLPHKMVGRRALERTWKPRPVSCHNAE</sequence>
<comment type="caution">
    <text evidence="1">The sequence shown here is derived from an EMBL/GenBank/DDBJ whole genome shotgun (WGS) entry which is preliminary data.</text>
</comment>